<proteinExistence type="predicted"/>
<dbReference type="Proteomes" id="UP000658127">
    <property type="component" value="Unassembled WGS sequence"/>
</dbReference>
<comment type="caution">
    <text evidence="2">The sequence shown here is derived from an EMBL/GenBank/DDBJ whole genome shotgun (WGS) entry which is preliminary data.</text>
</comment>
<evidence type="ECO:0000313" key="2">
    <source>
        <dbReference type="EMBL" id="GGN71309.1"/>
    </source>
</evidence>
<accession>A0ABQ2K5R1</accession>
<gene>
    <name evidence="2" type="ORF">GCM10011610_11380</name>
</gene>
<evidence type="ECO:0000256" key="1">
    <source>
        <dbReference type="SAM" id="MobiDB-lite"/>
    </source>
</evidence>
<dbReference type="EMBL" id="BMNE01000001">
    <property type="protein sequence ID" value="GGN71309.1"/>
    <property type="molecule type" value="Genomic_DNA"/>
</dbReference>
<sequence length="87" mass="9321">MPGSKRSVVADAKDLNPFNVKLLRCKSQPLLRARATMLTRDPRRFRPEPGAERERAAAHTAVNTHTLGLCGGRGFGSYGGSVGSVAE</sequence>
<protein>
    <submittedName>
        <fullName evidence="2">Uncharacterized protein</fullName>
    </submittedName>
</protein>
<feature type="compositionally biased region" description="Basic and acidic residues" evidence="1">
    <location>
        <begin position="40"/>
        <end position="57"/>
    </location>
</feature>
<organism evidence="2 3">
    <name type="scientific">Nocardia rhizosphaerihabitans</name>
    <dbReference type="NCBI Taxonomy" id="1691570"/>
    <lineage>
        <taxon>Bacteria</taxon>
        <taxon>Bacillati</taxon>
        <taxon>Actinomycetota</taxon>
        <taxon>Actinomycetes</taxon>
        <taxon>Mycobacteriales</taxon>
        <taxon>Nocardiaceae</taxon>
        <taxon>Nocardia</taxon>
    </lineage>
</organism>
<reference evidence="3" key="1">
    <citation type="journal article" date="2019" name="Int. J. Syst. Evol. Microbiol.">
        <title>The Global Catalogue of Microorganisms (GCM) 10K type strain sequencing project: providing services to taxonomists for standard genome sequencing and annotation.</title>
        <authorList>
            <consortium name="The Broad Institute Genomics Platform"/>
            <consortium name="The Broad Institute Genome Sequencing Center for Infectious Disease"/>
            <person name="Wu L."/>
            <person name="Ma J."/>
        </authorList>
    </citation>
    <scope>NUCLEOTIDE SEQUENCE [LARGE SCALE GENOMIC DNA]</scope>
    <source>
        <strain evidence="3">CGMCC 4.7329</strain>
    </source>
</reference>
<evidence type="ECO:0000313" key="3">
    <source>
        <dbReference type="Proteomes" id="UP000658127"/>
    </source>
</evidence>
<name>A0ABQ2K5R1_9NOCA</name>
<keyword evidence="3" id="KW-1185">Reference proteome</keyword>
<feature type="region of interest" description="Disordered" evidence="1">
    <location>
        <begin position="40"/>
        <end position="59"/>
    </location>
</feature>